<dbReference type="OrthoDB" id="9778292at2"/>
<evidence type="ECO:0000256" key="2">
    <source>
        <dbReference type="ARBA" id="ARBA00022741"/>
    </source>
</evidence>
<evidence type="ECO:0000256" key="5">
    <source>
        <dbReference type="ARBA" id="ARBA00023186"/>
    </source>
</evidence>
<dbReference type="SUPFAM" id="SSF52540">
    <property type="entry name" value="P-loop containing nucleoside triphosphate hydrolases"/>
    <property type="match status" value="1"/>
</dbReference>
<comment type="similarity">
    <text evidence="1">Belongs to the SIMIBI class G3E GTPase family. ArgK/MeaB subfamily.</text>
</comment>
<dbReference type="Proteomes" id="UP000002368">
    <property type="component" value="Chromosome"/>
</dbReference>
<dbReference type="EMBL" id="CP002017">
    <property type="protein sequence ID" value="ADG05236.1"/>
    <property type="molecule type" value="Genomic_DNA"/>
</dbReference>
<evidence type="ECO:0000313" key="6">
    <source>
        <dbReference type="EMBL" id="ADG05236.1"/>
    </source>
</evidence>
<dbReference type="PANTHER" id="PTHR43087">
    <property type="entry name" value="LYSINE/ARGININE/ORNITHINE TRANSPORT SYSTEM KINASE"/>
    <property type="match status" value="1"/>
</dbReference>
<accession>D5WTR6</accession>
<dbReference type="RefSeq" id="WP_013074529.1">
    <property type="nucleotide sequence ID" value="NC_014098.1"/>
</dbReference>
<keyword evidence="2" id="KW-0547">Nucleotide-binding</keyword>
<dbReference type="PANTHER" id="PTHR43087:SF1">
    <property type="entry name" value="LAO_AO TRANSPORT SYSTEM ATPASE"/>
    <property type="match status" value="1"/>
</dbReference>
<dbReference type="InterPro" id="IPR027417">
    <property type="entry name" value="P-loop_NTPase"/>
</dbReference>
<dbReference type="InterPro" id="IPR005129">
    <property type="entry name" value="GTPase_ArgK"/>
</dbReference>
<dbReference type="Pfam" id="PF03308">
    <property type="entry name" value="MeaB"/>
    <property type="match status" value="1"/>
</dbReference>
<evidence type="ECO:0000256" key="1">
    <source>
        <dbReference type="ARBA" id="ARBA00009625"/>
    </source>
</evidence>
<protein>
    <submittedName>
        <fullName evidence="6">LAO/AO transport system ATPase</fullName>
    </submittedName>
</protein>
<dbReference type="GO" id="GO:0005525">
    <property type="term" value="F:GTP binding"/>
    <property type="evidence" value="ECO:0007669"/>
    <property type="project" value="UniProtKB-KW"/>
</dbReference>
<evidence type="ECO:0000313" key="7">
    <source>
        <dbReference type="Proteomes" id="UP000002368"/>
    </source>
</evidence>
<dbReference type="KEGG" id="bts:Btus_0468"/>
<organism evidence="6 7">
    <name type="scientific">Kyrpidia tusciae (strain DSM 2912 / NBRC 15312 / T2)</name>
    <name type="common">Bacillus tusciae</name>
    <dbReference type="NCBI Taxonomy" id="562970"/>
    <lineage>
        <taxon>Bacteria</taxon>
        <taxon>Bacillati</taxon>
        <taxon>Bacillota</taxon>
        <taxon>Bacilli</taxon>
        <taxon>Bacillales</taxon>
        <taxon>Alicyclobacillaceae</taxon>
        <taxon>Kyrpidia</taxon>
    </lineage>
</organism>
<keyword evidence="7" id="KW-1185">Reference proteome</keyword>
<evidence type="ECO:0000256" key="4">
    <source>
        <dbReference type="ARBA" id="ARBA00023134"/>
    </source>
</evidence>
<gene>
    <name evidence="6" type="ordered locus">Btus_0468</name>
</gene>
<dbReference type="AlphaFoldDB" id="D5WTR6"/>
<keyword evidence="4" id="KW-0342">GTP-binding</keyword>
<dbReference type="HOGENOM" id="CLU_043725_1_1_9"/>
<dbReference type="eggNOG" id="COG1703">
    <property type="taxonomic scope" value="Bacteria"/>
</dbReference>
<dbReference type="STRING" id="562970.Btus_0468"/>
<dbReference type="NCBIfam" id="TIGR00750">
    <property type="entry name" value="lao"/>
    <property type="match status" value="1"/>
</dbReference>
<sequence length="312" mass="34282">MQELLSRFDAGDPVALGKLLKEVENGTSSGKEALRCTASRQGRAHVVGITGPPGAGKSTLTAKLSKRWAEAGREVGIVCVDPTSPFSGGALLGDRIRMLELSSFPNVFIKSLATRGSLGGMAASTADIIQLMDAYGKEVVVVETVGVGQVEFDVMDLSDTVVLVNVPGLGDSIQALKAGILEIADIFVINQADRPGAEDSVRDLRQMLADRKETGWLWPVVKTVATRGEGIDRLAEAIESHRAYLKREQLWEEKRCRRNRQRLMQEMDRLFRQHVLTRIRTDPTARALFEEVEKGTQDPYSAARHLFQEIVN</sequence>
<evidence type="ECO:0000256" key="3">
    <source>
        <dbReference type="ARBA" id="ARBA00022801"/>
    </source>
</evidence>
<keyword evidence="3" id="KW-0378">Hydrolase</keyword>
<name>D5WTR6_KYRT2</name>
<keyword evidence="5" id="KW-0143">Chaperone</keyword>
<dbReference type="GO" id="GO:0003924">
    <property type="term" value="F:GTPase activity"/>
    <property type="evidence" value="ECO:0007669"/>
    <property type="project" value="InterPro"/>
</dbReference>
<dbReference type="Gene3D" id="3.40.50.300">
    <property type="entry name" value="P-loop containing nucleotide triphosphate hydrolases"/>
    <property type="match status" value="1"/>
</dbReference>
<dbReference type="InterPro" id="IPR052040">
    <property type="entry name" value="GTPase/Isobutyryl-CoA_mutase"/>
</dbReference>
<proteinExistence type="inferred from homology"/>
<reference evidence="6 7" key="1">
    <citation type="journal article" date="2011" name="Stand. Genomic Sci.">
        <title>Complete genome sequence of the thermophilic, hydrogen-oxidizing Bacillus tusciae type strain (T2) and reclassification in the new genus, Kyrpidia gen. nov. as Kyrpidia tusciae comb. nov. and emendation of the family Alicyclobacillaceae da Costa and Rainey, 2010.</title>
        <authorList>
            <person name="Klenk H.P."/>
            <person name="Lapidus A."/>
            <person name="Chertkov O."/>
            <person name="Copeland A."/>
            <person name="Del Rio T.G."/>
            <person name="Nolan M."/>
            <person name="Lucas S."/>
            <person name="Chen F."/>
            <person name="Tice H."/>
            <person name="Cheng J.F."/>
            <person name="Han C."/>
            <person name="Bruce D."/>
            <person name="Goodwin L."/>
            <person name="Pitluck S."/>
            <person name="Pati A."/>
            <person name="Ivanova N."/>
            <person name="Mavromatis K."/>
            <person name="Daum C."/>
            <person name="Chen A."/>
            <person name="Palaniappan K."/>
            <person name="Chang Y.J."/>
            <person name="Land M."/>
            <person name="Hauser L."/>
            <person name="Jeffries C.D."/>
            <person name="Detter J.C."/>
            <person name="Rohde M."/>
            <person name="Abt B."/>
            <person name="Pukall R."/>
            <person name="Goker M."/>
            <person name="Bristow J."/>
            <person name="Markowitz V."/>
            <person name="Hugenholtz P."/>
            <person name="Eisen J.A."/>
        </authorList>
    </citation>
    <scope>NUCLEOTIDE SEQUENCE [LARGE SCALE GENOMIC DNA]</scope>
    <source>
        <strain evidence="6 7">DSM 2912</strain>
    </source>
</reference>